<dbReference type="EMBL" id="JAVDQH010000004">
    <property type="protein sequence ID" value="MDR6243356.1"/>
    <property type="molecule type" value="Genomic_DNA"/>
</dbReference>
<comment type="caution">
    <text evidence="1">The sequence shown here is derived from an EMBL/GenBank/DDBJ whole genome shotgun (WGS) entry which is preliminary data.</text>
</comment>
<organism evidence="1 2">
    <name type="scientific">Paenibacillus hunanensis</name>
    <dbReference type="NCBI Taxonomy" id="539262"/>
    <lineage>
        <taxon>Bacteria</taxon>
        <taxon>Bacillati</taxon>
        <taxon>Bacillota</taxon>
        <taxon>Bacilli</taxon>
        <taxon>Bacillales</taxon>
        <taxon>Paenibacillaceae</taxon>
        <taxon>Paenibacillus</taxon>
    </lineage>
</organism>
<accession>A0ABU1IVS2</accession>
<dbReference type="RefSeq" id="WP_188773562.1">
    <property type="nucleotide sequence ID" value="NZ_BMMB01000001.1"/>
</dbReference>
<dbReference type="Proteomes" id="UP001185028">
    <property type="component" value="Unassembled WGS sequence"/>
</dbReference>
<evidence type="ECO:0000313" key="1">
    <source>
        <dbReference type="EMBL" id="MDR6243356.1"/>
    </source>
</evidence>
<keyword evidence="2" id="KW-1185">Reference proteome</keyword>
<gene>
    <name evidence="1" type="ORF">JOC58_001243</name>
</gene>
<evidence type="ECO:0008006" key="3">
    <source>
        <dbReference type="Google" id="ProtNLM"/>
    </source>
</evidence>
<proteinExistence type="predicted"/>
<protein>
    <recommendedName>
        <fullName evidence="3">YqzL family protein</fullName>
    </recommendedName>
</protein>
<sequence length="54" mass="6131">MNSVKMKFAEAYWTLVQAGRRSEDSIPEELRTEYDMLKKNEAGKASSLSDSSIM</sequence>
<name>A0ABU1IVS2_9BACL</name>
<evidence type="ECO:0000313" key="2">
    <source>
        <dbReference type="Proteomes" id="UP001185028"/>
    </source>
</evidence>
<reference evidence="1 2" key="1">
    <citation type="submission" date="2023-07" db="EMBL/GenBank/DDBJ databases">
        <title>Genomic Encyclopedia of Type Strains, Phase IV (KMG-IV): sequencing the most valuable type-strain genomes for metagenomic binning, comparative biology and taxonomic classification.</title>
        <authorList>
            <person name="Goeker M."/>
        </authorList>
    </citation>
    <scope>NUCLEOTIDE SEQUENCE [LARGE SCALE GENOMIC DNA]</scope>
    <source>
        <strain evidence="1 2">DSM 22170</strain>
    </source>
</reference>